<feature type="domain" description="DUF1308" evidence="1">
    <location>
        <begin position="301"/>
        <end position="462"/>
    </location>
</feature>
<gene>
    <name evidence="2" type="ORF">BOX15_Mlig008641g1</name>
</gene>
<dbReference type="OrthoDB" id="441890at2759"/>
<feature type="non-terminal residue" evidence="2">
    <location>
        <position position="1"/>
    </location>
</feature>
<dbReference type="PANTHER" id="PTHR13379">
    <property type="entry name" value="UNCHARACTERIZED DUF1308"/>
    <property type="match status" value="1"/>
</dbReference>
<dbReference type="Pfam" id="PF07000">
    <property type="entry name" value="DUF1308"/>
    <property type="match status" value="1"/>
</dbReference>
<dbReference type="PANTHER" id="PTHR13379:SF0">
    <property type="entry name" value="UPF0415 PROTEIN C7ORF25"/>
    <property type="match status" value="1"/>
</dbReference>
<dbReference type="AlphaFoldDB" id="A0A267F4V2"/>
<comment type="caution">
    <text evidence="2">The sequence shown here is derived from an EMBL/GenBank/DDBJ whole genome shotgun (WGS) entry which is preliminary data.</text>
</comment>
<keyword evidence="3" id="KW-1185">Reference proteome</keyword>
<proteinExistence type="predicted"/>
<evidence type="ECO:0000259" key="1">
    <source>
        <dbReference type="Pfam" id="PF07000"/>
    </source>
</evidence>
<dbReference type="EMBL" id="NIVC01001426">
    <property type="protein sequence ID" value="PAA68062.1"/>
    <property type="molecule type" value="Genomic_DNA"/>
</dbReference>
<dbReference type="Proteomes" id="UP000215902">
    <property type="component" value="Unassembled WGS sequence"/>
</dbReference>
<evidence type="ECO:0000313" key="2">
    <source>
        <dbReference type="EMBL" id="PAA68062.1"/>
    </source>
</evidence>
<dbReference type="InterPro" id="IPR010733">
    <property type="entry name" value="DUF1308"/>
</dbReference>
<dbReference type="STRING" id="282301.A0A267F4V2"/>
<organism evidence="2 3">
    <name type="scientific">Macrostomum lignano</name>
    <dbReference type="NCBI Taxonomy" id="282301"/>
    <lineage>
        <taxon>Eukaryota</taxon>
        <taxon>Metazoa</taxon>
        <taxon>Spiralia</taxon>
        <taxon>Lophotrochozoa</taxon>
        <taxon>Platyhelminthes</taxon>
        <taxon>Rhabditophora</taxon>
        <taxon>Macrostomorpha</taxon>
        <taxon>Macrostomida</taxon>
        <taxon>Macrostomidae</taxon>
        <taxon>Macrostomum</taxon>
    </lineage>
</organism>
<reference evidence="2 3" key="1">
    <citation type="submission" date="2017-06" db="EMBL/GenBank/DDBJ databases">
        <title>A platform for efficient transgenesis in Macrostomum lignano, a flatworm model organism for stem cell research.</title>
        <authorList>
            <person name="Berezikov E."/>
        </authorList>
    </citation>
    <scope>NUCLEOTIDE SEQUENCE [LARGE SCALE GENOMIC DNA]</scope>
    <source>
        <strain evidence="2">DV1</strain>
        <tissue evidence="2">Whole organism</tissue>
    </source>
</reference>
<accession>A0A267F4V2</accession>
<sequence>SIAEATEVIQPSAIKPTGSVAVDQPRLRESQLARRVLDQLDFVDSVCDKLMGSIPGVDRLQRRCQTERRFVLSLLQDSATETDLERRVEQLRSSNAGQLSAVAQQLDLLTSGSTDQQSGHGTLVVSSPKSCCAVLEKFAVFSRNSEDCLEATATDGQRSISALPSCTAKVEVDLVCHGGSLWLKCVARNPRGLSQASSGQTSHGAGRGLLQQARLLMRAAALAGPAPGAIRLRIHCASGVTPRLRDRLLAVGVSEVTGQLAEGDEDEFDDEHDDVHDEELETGINGAGSIEHPLAHPATANLDVTCLVALSSNLCRGSGRFQQFLERPLALTAELERNEPCLPPLKSFLLSSGRRLIACQTAVTEFRSILETVAGPTEIRRAEKWLSRVEQVPDQCPPDLCNRLRLSRSVQARHLAIFGTGAALGAITVTSNAKFVRAAGKQGLHFCVHLHSCRPLTEAKEGQVADAASDKTD</sequence>
<protein>
    <recommendedName>
        <fullName evidence="1">DUF1308 domain-containing protein</fullName>
    </recommendedName>
</protein>
<name>A0A267F4V2_9PLAT</name>
<evidence type="ECO:0000313" key="3">
    <source>
        <dbReference type="Proteomes" id="UP000215902"/>
    </source>
</evidence>